<accession>A0AAE7WFU9</accession>
<dbReference type="GeneID" id="77953290"/>
<protein>
    <submittedName>
        <fullName evidence="1">Uncharacterized protein</fullName>
    </submittedName>
</protein>
<proteinExistence type="predicted"/>
<dbReference type="KEGG" id="vg:77953290"/>
<dbReference type="RefSeq" id="YP_010676925.1">
    <property type="nucleotide sequence ID" value="NC_071015.1"/>
</dbReference>
<keyword evidence="2" id="KW-1185">Reference proteome</keyword>
<evidence type="ECO:0000313" key="1">
    <source>
        <dbReference type="EMBL" id="QYN80113.1"/>
    </source>
</evidence>
<organism evidence="1 2">
    <name type="scientific">Kosakonia phage Kc263</name>
    <dbReference type="NCBI Taxonomy" id="2863194"/>
    <lineage>
        <taxon>Viruses</taxon>
        <taxon>Duplodnaviria</taxon>
        <taxon>Heunggongvirae</taxon>
        <taxon>Uroviricota</taxon>
        <taxon>Caudoviricetes</taxon>
        <taxon>Chimalliviridae</taxon>
        <taxon>Branisovskavirus</taxon>
        <taxon>Branisovskavirus Kc263</taxon>
    </lineage>
</organism>
<reference evidence="1" key="1">
    <citation type="journal article" date="2021" name="Viruses">
        <title>Novel Viruses That Lyse Plant and Human Strains of Kosakonia cowanii.</title>
        <authorList>
            <person name="Petrzik K."/>
            <person name="Brazdova S."/>
            <person name="Krawczyk K."/>
        </authorList>
    </citation>
    <scope>NUCLEOTIDE SEQUENCE</scope>
</reference>
<evidence type="ECO:0000313" key="2">
    <source>
        <dbReference type="Proteomes" id="UP000828443"/>
    </source>
</evidence>
<sequence>MTLLQNTSIFDGVNLNNTLQKASQNMGSTVSGLTKQLVNPLKSVTSSVQAGIATIGEAQTVLTQNLSAWKSEAIDGINNTLKNLTGGMFNIADIGSLIKYEDGFKVDTDQLLRLGSKGLGFNINSMNDLKQQIGDGFIKELNNMTFGLADGLFMVDTSGKGIKIHTADDWKFQLGNELINFIGKDDPDGFGSIVNVAGMNAILNEMLNQSIKTGLWQGYDRFGDMYVFQSDYHDALINGIDLAIARGDLESMNTIMGIIQKEGANKVAAKYPKLIESMLSNFTFNRDVDPSQYPELTTKMLNVFSAVGGSRWYTYPTQFGLATNLGLVSNISESAKILLVDVDELGPLICGSGMLAEQSALEVFKQDFPSAVTLDT</sequence>
<dbReference type="EMBL" id="MZ348422">
    <property type="protein sequence ID" value="QYN80113.1"/>
    <property type="molecule type" value="Genomic_DNA"/>
</dbReference>
<name>A0AAE7WFU9_9CAUD</name>
<dbReference type="Proteomes" id="UP000828443">
    <property type="component" value="Segment"/>
</dbReference>